<dbReference type="GO" id="GO:0016407">
    <property type="term" value="F:acetyltransferase activity"/>
    <property type="evidence" value="ECO:0007669"/>
    <property type="project" value="InterPro"/>
</dbReference>
<dbReference type="InterPro" id="IPR024688">
    <property type="entry name" value="Mac_dom"/>
</dbReference>
<feature type="domain" description="Maltose/galactoside acetyltransferase" evidence="4">
    <location>
        <begin position="1"/>
        <end position="52"/>
    </location>
</feature>
<dbReference type="InterPro" id="IPR001451">
    <property type="entry name" value="Hexapep"/>
</dbReference>
<name>A0AAV2YNG1_9STRA</name>
<dbReference type="Pfam" id="PF00132">
    <property type="entry name" value="Hexapep"/>
    <property type="match status" value="1"/>
</dbReference>
<evidence type="ECO:0000313" key="5">
    <source>
        <dbReference type="EMBL" id="DAZ95701.1"/>
    </source>
</evidence>
<evidence type="ECO:0000256" key="3">
    <source>
        <dbReference type="ARBA" id="ARBA00023315"/>
    </source>
</evidence>
<comment type="similarity">
    <text evidence="1">Belongs to the transferase hexapeptide repeat family.</text>
</comment>
<dbReference type="PANTHER" id="PTHR23416">
    <property type="entry name" value="SIALIC ACID SYNTHASE-RELATED"/>
    <property type="match status" value="1"/>
</dbReference>
<comment type="caution">
    <text evidence="5">The sequence shown here is derived from an EMBL/GenBank/DDBJ whole genome shotgun (WGS) entry which is preliminary data.</text>
</comment>
<dbReference type="InterPro" id="IPR051159">
    <property type="entry name" value="Hexapeptide_acetyltransf"/>
</dbReference>
<dbReference type="GO" id="GO:0008374">
    <property type="term" value="F:O-acyltransferase activity"/>
    <property type="evidence" value="ECO:0007669"/>
    <property type="project" value="TreeGrafter"/>
</dbReference>
<keyword evidence="3" id="KW-0012">Acyltransferase</keyword>
<dbReference type="SUPFAM" id="SSF51161">
    <property type="entry name" value="Trimeric LpxA-like enzymes"/>
    <property type="match status" value="2"/>
</dbReference>
<reference evidence="5" key="1">
    <citation type="submission" date="2022-11" db="EMBL/GenBank/DDBJ databases">
        <authorList>
            <person name="Morgan W.R."/>
            <person name="Tartar A."/>
        </authorList>
    </citation>
    <scope>NUCLEOTIDE SEQUENCE</scope>
    <source>
        <strain evidence="5">ARSEF 373</strain>
    </source>
</reference>
<dbReference type="AlphaFoldDB" id="A0AAV2YNG1"/>
<protein>
    <recommendedName>
        <fullName evidence="4">Maltose/galactoside acetyltransferase domain-containing protein</fullName>
    </recommendedName>
</protein>
<accession>A0AAV2YNG1</accession>
<evidence type="ECO:0000259" key="4">
    <source>
        <dbReference type="SMART" id="SM01266"/>
    </source>
</evidence>
<organism evidence="5 6">
    <name type="scientific">Lagenidium giganteum</name>
    <dbReference type="NCBI Taxonomy" id="4803"/>
    <lineage>
        <taxon>Eukaryota</taxon>
        <taxon>Sar</taxon>
        <taxon>Stramenopiles</taxon>
        <taxon>Oomycota</taxon>
        <taxon>Peronosporomycetes</taxon>
        <taxon>Pythiales</taxon>
        <taxon>Pythiaceae</taxon>
    </lineage>
</organism>
<keyword evidence="6" id="KW-1185">Reference proteome</keyword>
<dbReference type="PROSITE" id="PS00101">
    <property type="entry name" value="HEXAPEP_TRANSFERASES"/>
    <property type="match status" value="2"/>
</dbReference>
<dbReference type="Pfam" id="PF12464">
    <property type="entry name" value="Mac"/>
    <property type="match status" value="2"/>
</dbReference>
<dbReference type="InterPro" id="IPR018357">
    <property type="entry name" value="Hexapep_transf_CS"/>
</dbReference>
<reference evidence="5" key="2">
    <citation type="journal article" date="2023" name="Microbiol Resour">
        <title>Decontamination and Annotation of the Draft Genome Sequence of the Oomycete Lagenidium giganteum ARSEF 373.</title>
        <authorList>
            <person name="Morgan W.R."/>
            <person name="Tartar A."/>
        </authorList>
    </citation>
    <scope>NUCLEOTIDE SEQUENCE</scope>
    <source>
        <strain evidence="5">ARSEF 373</strain>
    </source>
</reference>
<dbReference type="Proteomes" id="UP001146120">
    <property type="component" value="Unassembled WGS sequence"/>
</dbReference>
<evidence type="ECO:0000256" key="1">
    <source>
        <dbReference type="ARBA" id="ARBA00007274"/>
    </source>
</evidence>
<feature type="domain" description="Maltose/galactoside acetyltransferase" evidence="4">
    <location>
        <begin position="178"/>
        <end position="231"/>
    </location>
</feature>
<dbReference type="CDD" id="cd03357">
    <property type="entry name" value="LbH_MAT_GAT"/>
    <property type="match status" value="2"/>
</dbReference>
<dbReference type="EMBL" id="DAKRPA010000193">
    <property type="protein sequence ID" value="DAZ95701.1"/>
    <property type="molecule type" value="Genomic_DNA"/>
</dbReference>
<dbReference type="SMART" id="SM01266">
    <property type="entry name" value="Mac"/>
    <property type="match status" value="2"/>
</dbReference>
<dbReference type="Pfam" id="PF14602">
    <property type="entry name" value="Hexapep_2"/>
    <property type="match status" value="1"/>
</dbReference>
<gene>
    <name evidence="5" type="ORF">N0F65_007107</name>
</gene>
<evidence type="ECO:0000256" key="2">
    <source>
        <dbReference type="ARBA" id="ARBA00022679"/>
    </source>
</evidence>
<sequence>MLAGQWFCGIDAELSIDKQRAHKLIAELAKIDVTDFQARLELLKKLFGSVQSCHIELPFTCDYGYNIHMGDRVFLNYDCLLLDVGEIRFGNSILVGPGVHMYTVNHPTDVERRRQALTIGKPIVIEDDVWIGGRSVILPGVTIGRGAVVGAGSVVTKDVPAYCLYAASPTTSKMPSEKEKMANGEWFLSIDPELTNDRIQARQLVAQYEKLGPYDADATLVLTKLLGSMGDCCSIELPFRCDYGYNIHLGSMVFMNFGCVLLDVAEIRIGDRVLLGPNVQLYTATHPIDPETRNVFTRGRGIVIEDNVWIGGNAIIQPGVRIGTGSIVAAGSVVTKDVPPMTIYGGNPARLIRRITIDSDRHQHQHHPHSHL</sequence>
<dbReference type="Gene3D" id="2.160.10.10">
    <property type="entry name" value="Hexapeptide repeat proteins"/>
    <property type="match status" value="2"/>
</dbReference>
<dbReference type="FunFam" id="2.160.10.10:FF:000025">
    <property type="entry name" value="Hexapeptide-repeat containing-acetyltransferase"/>
    <property type="match status" value="2"/>
</dbReference>
<keyword evidence="2" id="KW-0808">Transferase</keyword>
<dbReference type="InterPro" id="IPR011004">
    <property type="entry name" value="Trimer_LpxA-like_sf"/>
</dbReference>
<evidence type="ECO:0000313" key="6">
    <source>
        <dbReference type="Proteomes" id="UP001146120"/>
    </source>
</evidence>
<proteinExistence type="inferred from homology"/>
<dbReference type="PANTHER" id="PTHR23416:SF23">
    <property type="entry name" value="ACETYLTRANSFERASE C18B11.09C-RELATED"/>
    <property type="match status" value="1"/>
</dbReference>